<dbReference type="GO" id="GO:0016616">
    <property type="term" value="F:oxidoreductase activity, acting on the CH-OH group of donors, NAD or NADP as acceptor"/>
    <property type="evidence" value="ECO:0007669"/>
    <property type="project" value="UniProtKB-ARBA"/>
</dbReference>
<dbReference type="EMBL" id="VDCV01000015">
    <property type="protein sequence ID" value="KAB5524328.1"/>
    <property type="molecule type" value="Genomic_DNA"/>
</dbReference>
<dbReference type="InterPro" id="IPR029154">
    <property type="entry name" value="HIBADH-like_NADP-bd"/>
</dbReference>
<evidence type="ECO:0008006" key="7">
    <source>
        <dbReference type="Google" id="ProtNLM"/>
    </source>
</evidence>
<dbReference type="Gene3D" id="3.40.50.720">
    <property type="entry name" value="NAD(P)-binding Rossmann-like Domain"/>
    <property type="match status" value="2"/>
</dbReference>
<protein>
    <recommendedName>
        <fullName evidence="7">3-hydroxyisobutyrate dehydrogenase-like NAD-binding domain-containing protein</fullName>
    </recommendedName>
</protein>
<proteinExistence type="predicted"/>
<organism evidence="5 6">
    <name type="scientific">Salix brachista</name>
    <dbReference type="NCBI Taxonomy" id="2182728"/>
    <lineage>
        <taxon>Eukaryota</taxon>
        <taxon>Viridiplantae</taxon>
        <taxon>Streptophyta</taxon>
        <taxon>Embryophyta</taxon>
        <taxon>Tracheophyta</taxon>
        <taxon>Spermatophyta</taxon>
        <taxon>Magnoliopsida</taxon>
        <taxon>eudicotyledons</taxon>
        <taxon>Gunneridae</taxon>
        <taxon>Pentapetalae</taxon>
        <taxon>rosids</taxon>
        <taxon>fabids</taxon>
        <taxon>Malpighiales</taxon>
        <taxon>Salicaceae</taxon>
        <taxon>Saliceae</taxon>
        <taxon>Salix</taxon>
    </lineage>
</organism>
<name>A0A5N5JYP6_9ROSI</name>
<keyword evidence="6" id="KW-1185">Reference proteome</keyword>
<feature type="domain" description="6-phosphogluconate dehydrogenase NADP-binding" evidence="3">
    <location>
        <begin position="29"/>
        <end position="111"/>
    </location>
</feature>
<evidence type="ECO:0000313" key="5">
    <source>
        <dbReference type="EMBL" id="KAB5524328.1"/>
    </source>
</evidence>
<feature type="transmembrane region" description="Helical" evidence="2">
    <location>
        <begin position="118"/>
        <end position="138"/>
    </location>
</feature>
<feature type="compositionally biased region" description="Pro residues" evidence="1">
    <location>
        <begin position="603"/>
        <end position="615"/>
    </location>
</feature>
<dbReference type="Gene3D" id="1.10.1040.10">
    <property type="entry name" value="N-(1-d-carboxylethyl)-l-norvaline Dehydrogenase, domain 2"/>
    <property type="match status" value="2"/>
</dbReference>
<evidence type="ECO:0000259" key="3">
    <source>
        <dbReference type="Pfam" id="PF03446"/>
    </source>
</evidence>
<dbReference type="GO" id="GO:0051287">
    <property type="term" value="F:NAD binding"/>
    <property type="evidence" value="ECO:0007669"/>
    <property type="project" value="InterPro"/>
</dbReference>
<gene>
    <name evidence="5" type="ORF">DKX38_022077</name>
</gene>
<feature type="domain" description="3-hydroxyisobutyrate dehydrogenase-like NAD-binding" evidence="4">
    <location>
        <begin position="442"/>
        <end position="544"/>
    </location>
</feature>
<evidence type="ECO:0000256" key="1">
    <source>
        <dbReference type="SAM" id="MobiDB-lite"/>
    </source>
</evidence>
<dbReference type="InterPro" id="IPR036291">
    <property type="entry name" value="NAD(P)-bd_dom_sf"/>
</dbReference>
<dbReference type="AlphaFoldDB" id="A0A5N5JYP6"/>
<comment type="caution">
    <text evidence="5">The sequence shown here is derived from an EMBL/GenBank/DDBJ whole genome shotgun (WGS) entry which is preliminary data.</text>
</comment>
<evidence type="ECO:0000259" key="4">
    <source>
        <dbReference type="Pfam" id="PF14833"/>
    </source>
</evidence>
<reference evidence="6" key="1">
    <citation type="journal article" date="2019" name="Gigascience">
        <title>De novo genome assembly of the endangered Acer yangbiense, a plant species with extremely small populations endemic to Yunnan Province, China.</title>
        <authorList>
            <person name="Yang J."/>
            <person name="Wariss H.M."/>
            <person name="Tao L."/>
            <person name="Zhang R."/>
            <person name="Yun Q."/>
            <person name="Hollingsworth P."/>
            <person name="Dao Z."/>
            <person name="Luo G."/>
            <person name="Guo H."/>
            <person name="Ma Y."/>
            <person name="Sun W."/>
        </authorList>
    </citation>
    <scope>NUCLEOTIDE SEQUENCE [LARGE SCALE GENOMIC DNA]</scope>
    <source>
        <strain evidence="6">cv. br00</strain>
    </source>
</reference>
<feature type="compositionally biased region" description="Polar residues" evidence="1">
    <location>
        <begin position="622"/>
        <end position="647"/>
    </location>
</feature>
<keyword evidence="2" id="KW-1133">Transmembrane helix</keyword>
<feature type="domain" description="6-phosphogluconate dehydrogenase NADP-binding" evidence="3">
    <location>
        <begin position="299"/>
        <end position="436"/>
    </location>
</feature>
<dbReference type="PANTHER" id="PTHR43060">
    <property type="entry name" value="3-HYDROXYISOBUTYRATE DEHYDROGENASE-LIKE 1, MITOCHONDRIAL-RELATED"/>
    <property type="match status" value="1"/>
</dbReference>
<dbReference type="SUPFAM" id="SSF51735">
    <property type="entry name" value="NAD(P)-binding Rossmann-fold domains"/>
    <property type="match status" value="2"/>
</dbReference>
<dbReference type="PANTHER" id="PTHR43060:SF17">
    <property type="entry name" value="L-THREONATE DEHYDROGENASE"/>
    <property type="match status" value="1"/>
</dbReference>
<dbReference type="InterPro" id="IPR008927">
    <property type="entry name" value="6-PGluconate_DH-like_C_sf"/>
</dbReference>
<evidence type="ECO:0000256" key="2">
    <source>
        <dbReference type="SAM" id="Phobius"/>
    </source>
</evidence>
<dbReference type="Pfam" id="PF14833">
    <property type="entry name" value="NAD_binding_11"/>
    <property type="match status" value="2"/>
</dbReference>
<accession>A0A5N5JYP6</accession>
<keyword evidence="2" id="KW-0812">Transmembrane</keyword>
<evidence type="ECO:0000313" key="6">
    <source>
        <dbReference type="Proteomes" id="UP000326939"/>
    </source>
</evidence>
<sequence>MRGEDDLGKKEKDENNWGGDRLLLNWDFLVLQIDETLVDKFLNLGGTRSASLIEAGKEVAALIVLISHVDQIDDVFFGQQGVLKRLQKEALIILRSTILPSYIQNLEKRLRGHVYCEFINVILFSSWQSFMILFVALFRKYDPHALVLKSVYSIDLTDEDSMAHLIEAYVSRGFSEVLEGRTMVTLKIKMVNELLEGIHLVAALEAISLCTQAGIHPWIVYDIVSNAAGNSWIFKNHIPHFLRGDTKVHSYRTVVQNLVWDTFIIHGVVWDMTKSLIFPLPLLSVTHQQLILAASFLGWQVYKPTLTRFVNAGGLIANSPAETSKAKIIGFLNISCSDVDVLVVMVTNETQAESVLYGDLGAIAGLRRSQDGEDEELKSYKSSLCEGRGLKLVDAPVSGGVKRASEGALTIMASGTDEALTCTGSVLSALSEKLYVITGGCGAGSGVKMINQLVAGVHIASGAEAMALGARLGLNTRMLFDFVKNSGGTSWMFENRVPHMLDNDYTPYSALHIFVKDLGIVTRESSSLKVPLHIATVAHQLFLARVGESKDGVYEWSGFIPKSSSPTAFSSFKSSSINWHLRLDSNSNPPPNPTILSVLTSTPAPPAFSTPPTPIPEERQVSRSLTQSNSHNLTAQTDTSPESLPTS</sequence>
<feature type="domain" description="3-hydroxyisobutyrate dehydrogenase-like NAD-binding" evidence="4">
    <location>
        <begin position="188"/>
        <end position="288"/>
    </location>
</feature>
<feature type="region of interest" description="Disordered" evidence="1">
    <location>
        <begin position="590"/>
        <end position="647"/>
    </location>
</feature>
<dbReference type="InterPro" id="IPR006115">
    <property type="entry name" value="6PGDH_NADP-bd"/>
</dbReference>
<keyword evidence="2" id="KW-0472">Membrane</keyword>
<dbReference type="GO" id="GO:0050661">
    <property type="term" value="F:NADP binding"/>
    <property type="evidence" value="ECO:0007669"/>
    <property type="project" value="InterPro"/>
</dbReference>
<dbReference type="InterPro" id="IPR013328">
    <property type="entry name" value="6PGD_dom2"/>
</dbReference>
<dbReference type="SUPFAM" id="SSF48179">
    <property type="entry name" value="6-phosphogluconate dehydrogenase C-terminal domain-like"/>
    <property type="match status" value="2"/>
</dbReference>
<dbReference type="Proteomes" id="UP000326939">
    <property type="component" value="Chromosome 15"/>
</dbReference>
<dbReference type="Pfam" id="PF03446">
    <property type="entry name" value="NAD_binding_2"/>
    <property type="match status" value="2"/>
</dbReference>